<organism evidence="5 6">
    <name type="scientific">Candidatus Gallacutalibacter pullicola</name>
    <dbReference type="NCBI Taxonomy" id="2840830"/>
    <lineage>
        <taxon>Bacteria</taxon>
        <taxon>Bacillati</taxon>
        <taxon>Bacillota</taxon>
        <taxon>Clostridia</taxon>
        <taxon>Eubacteriales</taxon>
        <taxon>Candidatus Gallacutalibacter</taxon>
    </lineage>
</organism>
<dbReference type="AlphaFoldDB" id="A0A9D1DNZ2"/>
<dbReference type="InterPro" id="IPR020084">
    <property type="entry name" value="NUDIX_hydrolase_CS"/>
</dbReference>
<dbReference type="InterPro" id="IPR020476">
    <property type="entry name" value="Nudix_hydrolase"/>
</dbReference>
<evidence type="ECO:0000256" key="3">
    <source>
        <dbReference type="RuleBase" id="RU003476"/>
    </source>
</evidence>
<dbReference type="CDD" id="cd04693">
    <property type="entry name" value="NUDIX_Hydrolase"/>
    <property type="match status" value="1"/>
</dbReference>
<dbReference type="PRINTS" id="PR00502">
    <property type="entry name" value="NUDIXFAMILY"/>
</dbReference>
<sequence length="173" mass="20061">MPEFWDIYDKDRRKTGRLHQRGLPSGEGEYNVAVHIWTISPDGQILLTLRDPRKAWGNSWESTGGACQAGEESEEAARRELREETGLHAETLYPVGSRRDDKYQMFHDSYAFFPDHLSLDEIVLQPGETCGARLVSFSEMEEMIRRGEVALPVANRFRDFRDQLLSLYRQIRK</sequence>
<dbReference type="Pfam" id="PF00293">
    <property type="entry name" value="NUDIX"/>
    <property type="match status" value="1"/>
</dbReference>
<dbReference type="Proteomes" id="UP000886785">
    <property type="component" value="Unassembled WGS sequence"/>
</dbReference>
<dbReference type="GO" id="GO:0016787">
    <property type="term" value="F:hydrolase activity"/>
    <property type="evidence" value="ECO:0007669"/>
    <property type="project" value="UniProtKB-KW"/>
</dbReference>
<proteinExistence type="inferred from homology"/>
<comment type="cofactor">
    <cofactor evidence="1">
        <name>Mg(2+)</name>
        <dbReference type="ChEBI" id="CHEBI:18420"/>
    </cofactor>
</comment>
<evidence type="ECO:0000313" key="6">
    <source>
        <dbReference type="Proteomes" id="UP000886785"/>
    </source>
</evidence>
<name>A0A9D1DNZ2_9FIRM</name>
<comment type="similarity">
    <text evidence="3">Belongs to the Nudix hydrolase family.</text>
</comment>
<comment type="caution">
    <text evidence="5">The sequence shown here is derived from an EMBL/GenBank/DDBJ whole genome shotgun (WGS) entry which is preliminary data.</text>
</comment>
<accession>A0A9D1DNZ2</accession>
<reference evidence="5" key="2">
    <citation type="journal article" date="2021" name="PeerJ">
        <title>Extensive microbial diversity within the chicken gut microbiome revealed by metagenomics and culture.</title>
        <authorList>
            <person name="Gilroy R."/>
            <person name="Ravi A."/>
            <person name="Getino M."/>
            <person name="Pursley I."/>
            <person name="Horton D.L."/>
            <person name="Alikhan N.F."/>
            <person name="Baker D."/>
            <person name="Gharbi K."/>
            <person name="Hall N."/>
            <person name="Watson M."/>
            <person name="Adriaenssens E.M."/>
            <person name="Foster-Nyarko E."/>
            <person name="Jarju S."/>
            <person name="Secka A."/>
            <person name="Antonio M."/>
            <person name="Oren A."/>
            <person name="Chaudhuri R.R."/>
            <person name="La Ragione R."/>
            <person name="Hildebrand F."/>
            <person name="Pallen M.J."/>
        </authorList>
    </citation>
    <scope>NUCLEOTIDE SEQUENCE</scope>
    <source>
        <strain evidence="5">ChiSjej1B19-7085</strain>
    </source>
</reference>
<feature type="domain" description="Nudix hydrolase" evidence="4">
    <location>
        <begin position="29"/>
        <end position="157"/>
    </location>
</feature>
<dbReference type="PROSITE" id="PS00893">
    <property type="entry name" value="NUDIX_BOX"/>
    <property type="match status" value="1"/>
</dbReference>
<dbReference type="PANTHER" id="PTHR43046">
    <property type="entry name" value="GDP-MANNOSE MANNOSYL HYDROLASE"/>
    <property type="match status" value="1"/>
</dbReference>
<gene>
    <name evidence="5" type="ORF">IAA54_01130</name>
</gene>
<reference evidence="5" key="1">
    <citation type="submission" date="2020-10" db="EMBL/GenBank/DDBJ databases">
        <authorList>
            <person name="Gilroy R."/>
        </authorList>
    </citation>
    <scope>NUCLEOTIDE SEQUENCE</scope>
    <source>
        <strain evidence="5">ChiSjej1B19-7085</strain>
    </source>
</reference>
<dbReference type="Gene3D" id="3.90.79.10">
    <property type="entry name" value="Nucleoside Triphosphate Pyrophosphohydrolase"/>
    <property type="match status" value="1"/>
</dbReference>
<dbReference type="PROSITE" id="PS51462">
    <property type="entry name" value="NUDIX"/>
    <property type="match status" value="1"/>
</dbReference>
<evidence type="ECO:0000313" key="5">
    <source>
        <dbReference type="EMBL" id="HIR56252.1"/>
    </source>
</evidence>
<evidence type="ECO:0000256" key="1">
    <source>
        <dbReference type="ARBA" id="ARBA00001946"/>
    </source>
</evidence>
<evidence type="ECO:0000256" key="2">
    <source>
        <dbReference type="ARBA" id="ARBA00022801"/>
    </source>
</evidence>
<dbReference type="EMBL" id="DVHF01000011">
    <property type="protein sequence ID" value="HIR56252.1"/>
    <property type="molecule type" value="Genomic_DNA"/>
</dbReference>
<dbReference type="InterPro" id="IPR000086">
    <property type="entry name" value="NUDIX_hydrolase_dom"/>
</dbReference>
<evidence type="ECO:0000259" key="4">
    <source>
        <dbReference type="PROSITE" id="PS51462"/>
    </source>
</evidence>
<dbReference type="InterPro" id="IPR015797">
    <property type="entry name" value="NUDIX_hydrolase-like_dom_sf"/>
</dbReference>
<dbReference type="SUPFAM" id="SSF55811">
    <property type="entry name" value="Nudix"/>
    <property type="match status" value="1"/>
</dbReference>
<protein>
    <submittedName>
        <fullName evidence="5">NUDIX domain-containing protein</fullName>
    </submittedName>
</protein>
<dbReference type="PANTHER" id="PTHR43046:SF14">
    <property type="entry name" value="MUTT_NUDIX FAMILY PROTEIN"/>
    <property type="match status" value="1"/>
</dbReference>
<keyword evidence="2 3" id="KW-0378">Hydrolase</keyword>